<reference evidence="1 2" key="1">
    <citation type="journal article" date="2011" name="Nat. Biotechnol.">
        <title>Comparative genomic analysis of the thermophilic biomass-degrading fungi Myceliophthora thermophila and Thielavia terrestris.</title>
        <authorList>
            <person name="Berka R.M."/>
            <person name="Grigoriev I.V."/>
            <person name="Otillar R."/>
            <person name="Salamov A."/>
            <person name="Grimwood J."/>
            <person name="Reid I."/>
            <person name="Ishmael N."/>
            <person name="John T."/>
            <person name="Darmond C."/>
            <person name="Moisan M.-C."/>
            <person name="Henrissat B."/>
            <person name="Coutinho P.M."/>
            <person name="Lombard V."/>
            <person name="Natvig D.O."/>
            <person name="Lindquist E."/>
            <person name="Schmutz J."/>
            <person name="Lucas S."/>
            <person name="Harris P."/>
            <person name="Powlowski J."/>
            <person name="Bellemare A."/>
            <person name="Taylor D."/>
            <person name="Butler G."/>
            <person name="de Vries R.P."/>
            <person name="Allijn I.E."/>
            <person name="van den Brink J."/>
            <person name="Ushinsky S."/>
            <person name="Storms R."/>
            <person name="Powell A.J."/>
            <person name="Paulsen I.T."/>
            <person name="Elbourne L.D.H."/>
            <person name="Baker S.E."/>
            <person name="Magnuson J."/>
            <person name="LaBoissiere S."/>
            <person name="Clutterbuck A.J."/>
            <person name="Martinez D."/>
            <person name="Wogulis M."/>
            <person name="de Leon A.L."/>
            <person name="Rey M.W."/>
            <person name="Tsang A."/>
        </authorList>
    </citation>
    <scope>NUCLEOTIDE SEQUENCE [LARGE SCALE GENOMIC DNA]</scope>
    <source>
        <strain evidence="2">ATCC 42464 / BCRC 31852 / DSM 1799</strain>
    </source>
</reference>
<dbReference type="Proteomes" id="UP000007322">
    <property type="component" value="Chromosome 1"/>
</dbReference>
<protein>
    <recommendedName>
        <fullName evidence="3">HIG1 domain-containing protein</fullName>
    </recommendedName>
</protein>
<name>G2Q4C7_THET4</name>
<gene>
    <name evidence="1" type="ORF">MYCTH_2314200</name>
</gene>
<evidence type="ECO:0008006" key="3">
    <source>
        <dbReference type="Google" id="ProtNLM"/>
    </source>
</evidence>
<dbReference type="VEuPathDB" id="FungiDB:MYCTH_2314200"/>
<dbReference type="GeneID" id="11508200"/>
<keyword evidence="2" id="KW-1185">Reference proteome</keyword>
<dbReference type="RefSeq" id="XP_003660567.1">
    <property type="nucleotide sequence ID" value="XM_003660519.1"/>
</dbReference>
<evidence type="ECO:0000313" key="1">
    <source>
        <dbReference type="EMBL" id="AEO55322.1"/>
    </source>
</evidence>
<dbReference type="AlphaFoldDB" id="G2Q4C7"/>
<evidence type="ECO:0000313" key="2">
    <source>
        <dbReference type="Proteomes" id="UP000007322"/>
    </source>
</evidence>
<dbReference type="OMA" id="CFGFRHV"/>
<dbReference type="eggNOG" id="ENOG502RJM4">
    <property type="taxonomic scope" value="Eukaryota"/>
</dbReference>
<sequence length="73" mass="7825">MSPSRANSASSPSPSTFRIFTRHPRLTLAGLAILGTGLGFRRISSSIRENELAQKNSEAQNFYVSVERSGGGV</sequence>
<proteinExistence type="predicted"/>
<dbReference type="KEGG" id="mtm:MYCTH_2314200"/>
<dbReference type="InParanoid" id="G2Q4C7"/>
<dbReference type="EMBL" id="CP003002">
    <property type="protein sequence ID" value="AEO55322.1"/>
    <property type="molecule type" value="Genomic_DNA"/>
</dbReference>
<accession>G2Q4C7</accession>
<dbReference type="HOGENOM" id="CLU_198513_0_0_1"/>
<organism evidence="1 2">
    <name type="scientific">Thermothelomyces thermophilus (strain ATCC 42464 / BCRC 31852 / DSM 1799)</name>
    <name type="common">Sporotrichum thermophile</name>
    <dbReference type="NCBI Taxonomy" id="573729"/>
    <lineage>
        <taxon>Eukaryota</taxon>
        <taxon>Fungi</taxon>
        <taxon>Dikarya</taxon>
        <taxon>Ascomycota</taxon>
        <taxon>Pezizomycotina</taxon>
        <taxon>Sordariomycetes</taxon>
        <taxon>Sordariomycetidae</taxon>
        <taxon>Sordariales</taxon>
        <taxon>Chaetomiaceae</taxon>
        <taxon>Thermothelomyces</taxon>
    </lineage>
</organism>
<dbReference type="OrthoDB" id="5210410at2759"/>